<gene>
    <name evidence="3" type="ORF">DMT42_20620</name>
</gene>
<dbReference type="AlphaFoldDB" id="A0A2U9P5U3"/>
<dbReference type="Proteomes" id="UP000247634">
    <property type="component" value="Chromosome"/>
</dbReference>
<accession>A0A2U9P5U3</accession>
<dbReference type="EMBL" id="CP029788">
    <property type="protein sequence ID" value="AWT44465.1"/>
    <property type="molecule type" value="Genomic_DNA"/>
</dbReference>
<reference evidence="3 4" key="1">
    <citation type="submission" date="2018-06" db="EMBL/GenBank/DDBJ databases">
        <title>The complete genome sequence of a nosiheptide producer Streptomyces actuosus ATCC 25421: deducing the ability of producing a new class III lantibiotics.</title>
        <authorList>
            <person name="Liu W."/>
            <person name="Sun F."/>
            <person name="Hu Y."/>
        </authorList>
    </citation>
    <scope>NUCLEOTIDE SEQUENCE [LARGE SCALE GENOMIC DNA]</scope>
    <source>
        <strain evidence="3 4">ATCC 25421</strain>
    </source>
</reference>
<dbReference type="CDD" id="cd07043">
    <property type="entry name" value="STAS_anti-anti-sigma_factors"/>
    <property type="match status" value="1"/>
</dbReference>
<dbReference type="PROSITE" id="PS50801">
    <property type="entry name" value="STAS"/>
    <property type="match status" value="1"/>
</dbReference>
<name>A0A2U9P5U3_STRAS</name>
<dbReference type="OrthoDB" id="4172411at2"/>
<dbReference type="SUPFAM" id="SSF52091">
    <property type="entry name" value="SpoIIaa-like"/>
    <property type="match status" value="1"/>
</dbReference>
<keyword evidence="4" id="KW-1185">Reference proteome</keyword>
<feature type="compositionally biased region" description="Low complexity" evidence="1">
    <location>
        <begin position="56"/>
        <end position="67"/>
    </location>
</feature>
<evidence type="ECO:0000313" key="4">
    <source>
        <dbReference type="Proteomes" id="UP000247634"/>
    </source>
</evidence>
<proteinExistence type="predicted"/>
<dbReference type="InterPro" id="IPR058548">
    <property type="entry name" value="MlaB-like_STAS"/>
</dbReference>
<dbReference type="Gene3D" id="3.30.750.24">
    <property type="entry name" value="STAS domain"/>
    <property type="match status" value="1"/>
</dbReference>
<dbReference type="InterPro" id="IPR002645">
    <property type="entry name" value="STAS_dom"/>
</dbReference>
<evidence type="ECO:0000256" key="1">
    <source>
        <dbReference type="SAM" id="MobiDB-lite"/>
    </source>
</evidence>
<evidence type="ECO:0000313" key="3">
    <source>
        <dbReference type="EMBL" id="AWT44465.1"/>
    </source>
</evidence>
<protein>
    <recommendedName>
        <fullName evidence="2">STAS domain-containing protein</fullName>
    </recommendedName>
</protein>
<feature type="domain" description="STAS" evidence="2">
    <location>
        <begin position="88"/>
        <end position="135"/>
    </location>
</feature>
<evidence type="ECO:0000259" key="2">
    <source>
        <dbReference type="PROSITE" id="PS50801"/>
    </source>
</evidence>
<dbReference type="KEGG" id="sact:DMT42_20620"/>
<sequence length="182" mass="18560">MPSHRGSSDARGVIHRPHPWPAGGAAVASGVHTSGSSPILSAPPAPCGISGHSPATPGEGPYPTPGEGSRKTPGGDSRTPPGGDTLHVRLRGDIDHFSAAPLRAILTAAAADGRTRLVLDCADVSFCDSALLGALALWQGEGRTAEVRQAPPAVRRLLALERELRAGPRETGLPPGGREGAY</sequence>
<organism evidence="3 4">
    <name type="scientific">Streptomyces actuosus</name>
    <dbReference type="NCBI Taxonomy" id="1885"/>
    <lineage>
        <taxon>Bacteria</taxon>
        <taxon>Bacillati</taxon>
        <taxon>Actinomycetota</taxon>
        <taxon>Actinomycetes</taxon>
        <taxon>Kitasatosporales</taxon>
        <taxon>Streptomycetaceae</taxon>
        <taxon>Streptomyces</taxon>
    </lineage>
</organism>
<dbReference type="Pfam" id="PF13466">
    <property type="entry name" value="STAS_2"/>
    <property type="match status" value="1"/>
</dbReference>
<feature type="region of interest" description="Disordered" evidence="1">
    <location>
        <begin position="1"/>
        <end position="85"/>
    </location>
</feature>
<dbReference type="InterPro" id="IPR036513">
    <property type="entry name" value="STAS_dom_sf"/>
</dbReference>